<feature type="signal peptide" evidence="1">
    <location>
        <begin position="1"/>
        <end position="23"/>
    </location>
</feature>
<evidence type="ECO:0000256" key="1">
    <source>
        <dbReference type="SAM" id="SignalP"/>
    </source>
</evidence>
<name>A0AAU7GBB8_9MICO</name>
<keyword evidence="1" id="KW-0732">Signal</keyword>
<proteinExistence type="predicted"/>
<evidence type="ECO:0000313" key="2">
    <source>
        <dbReference type="EMBL" id="XBM48236.1"/>
    </source>
</evidence>
<reference evidence="2" key="1">
    <citation type="submission" date="2024-05" db="EMBL/GenBank/DDBJ databases">
        <title>The Natural Products Discovery Center: Release of the First 8490 Sequenced Strains for Exploring Actinobacteria Biosynthetic Diversity.</title>
        <authorList>
            <person name="Kalkreuter E."/>
            <person name="Kautsar S.A."/>
            <person name="Yang D."/>
            <person name="Bader C.D."/>
            <person name="Teijaro C.N."/>
            <person name="Fluegel L."/>
            <person name="Davis C.M."/>
            <person name="Simpson J.R."/>
            <person name="Lauterbach L."/>
            <person name="Steele A.D."/>
            <person name="Gui C."/>
            <person name="Meng S."/>
            <person name="Li G."/>
            <person name="Viehrig K."/>
            <person name="Ye F."/>
            <person name="Su P."/>
            <person name="Kiefer A.F."/>
            <person name="Nichols A."/>
            <person name="Cepeda A.J."/>
            <person name="Yan W."/>
            <person name="Fan B."/>
            <person name="Jiang Y."/>
            <person name="Adhikari A."/>
            <person name="Zheng C.-J."/>
            <person name="Schuster L."/>
            <person name="Cowan T.M."/>
            <person name="Smanski M.J."/>
            <person name="Chevrette M.G."/>
            <person name="de Carvalho L.P.S."/>
            <person name="Shen B."/>
        </authorList>
    </citation>
    <scope>NUCLEOTIDE SEQUENCE</scope>
    <source>
        <strain evidence="2">NPDC080035</strain>
    </source>
</reference>
<protein>
    <recommendedName>
        <fullName evidence="3">Secreted protein</fullName>
    </recommendedName>
</protein>
<accession>A0AAU7GBB8</accession>
<feature type="chain" id="PRO_5043436803" description="Secreted protein" evidence="1">
    <location>
        <begin position="24"/>
        <end position="123"/>
    </location>
</feature>
<dbReference type="AlphaFoldDB" id="A0AAU7GBB8"/>
<sequence length="123" mass="12645">MQSNIIPAVAAAFCAMASLAVSAGSVDTARPARPAAAPAAADSESRTLGCGAGVVEVAWSSESPVGLVVREGNTVEAFGFDVRPAESGSHAYTSGRHTLTWSFVDDDGRPAEPEYHAICVAYF</sequence>
<dbReference type="EMBL" id="CP157390">
    <property type="protein sequence ID" value="XBM48236.1"/>
    <property type="molecule type" value="Genomic_DNA"/>
</dbReference>
<evidence type="ECO:0008006" key="3">
    <source>
        <dbReference type="Google" id="ProtNLM"/>
    </source>
</evidence>
<dbReference type="RefSeq" id="WP_348788188.1">
    <property type="nucleotide sequence ID" value="NZ_CP157390.1"/>
</dbReference>
<gene>
    <name evidence="2" type="ORF">AAME72_19555</name>
</gene>
<organism evidence="2">
    <name type="scientific">Leifsonia sp. NPDC080035</name>
    <dbReference type="NCBI Taxonomy" id="3143936"/>
    <lineage>
        <taxon>Bacteria</taxon>
        <taxon>Bacillati</taxon>
        <taxon>Actinomycetota</taxon>
        <taxon>Actinomycetes</taxon>
        <taxon>Micrococcales</taxon>
        <taxon>Microbacteriaceae</taxon>
        <taxon>Leifsonia</taxon>
    </lineage>
</organism>